<dbReference type="InterPro" id="IPR034704">
    <property type="entry name" value="Ribosomal_bL28/bL31-like_sf"/>
</dbReference>
<feature type="binding site" evidence="7">
    <location>
        <position position="16"/>
    </location>
    <ligand>
        <name>Zn(2+)</name>
        <dbReference type="ChEBI" id="CHEBI:29105"/>
    </ligand>
</feature>
<accession>A0A0G0JYQ4</accession>
<dbReference type="STRING" id="1618490.US90_C0025G0004"/>
<dbReference type="GO" id="GO:0005840">
    <property type="term" value="C:ribosome"/>
    <property type="evidence" value="ECO:0007669"/>
    <property type="project" value="UniProtKB-KW"/>
</dbReference>
<evidence type="ECO:0000256" key="5">
    <source>
        <dbReference type="ARBA" id="ARBA00023274"/>
    </source>
</evidence>
<dbReference type="AlphaFoldDB" id="A0A0G0JYQ4"/>
<dbReference type="NCBIfam" id="TIGR00105">
    <property type="entry name" value="L31"/>
    <property type="match status" value="1"/>
</dbReference>
<name>A0A0G0JYQ4_9BACT</name>
<dbReference type="InterPro" id="IPR027491">
    <property type="entry name" value="Ribosomal_bL31_A"/>
</dbReference>
<dbReference type="PRINTS" id="PR01249">
    <property type="entry name" value="RIBOSOMALL31"/>
</dbReference>
<dbReference type="SUPFAM" id="SSF143800">
    <property type="entry name" value="L28p-like"/>
    <property type="match status" value="1"/>
</dbReference>
<dbReference type="GO" id="GO:0019843">
    <property type="term" value="F:rRNA binding"/>
    <property type="evidence" value="ECO:0007669"/>
    <property type="project" value="UniProtKB-KW"/>
</dbReference>
<dbReference type="GO" id="GO:1990904">
    <property type="term" value="C:ribonucleoprotein complex"/>
    <property type="evidence" value="ECO:0007669"/>
    <property type="project" value="UniProtKB-KW"/>
</dbReference>
<evidence type="ECO:0000313" key="8">
    <source>
        <dbReference type="EMBL" id="KKQ68315.1"/>
    </source>
</evidence>
<reference evidence="8 9" key="1">
    <citation type="journal article" date="2015" name="Nature">
        <title>rRNA introns, odd ribosomes, and small enigmatic genomes across a large radiation of phyla.</title>
        <authorList>
            <person name="Brown C.T."/>
            <person name="Hug L.A."/>
            <person name="Thomas B.C."/>
            <person name="Sharon I."/>
            <person name="Castelle C.J."/>
            <person name="Singh A."/>
            <person name="Wilkins M.J."/>
            <person name="Williams K.H."/>
            <person name="Banfield J.F."/>
        </authorList>
    </citation>
    <scope>NUCLEOTIDE SEQUENCE [LARGE SCALE GENOMIC DNA]</scope>
</reference>
<proteinExistence type="inferred from homology"/>
<evidence type="ECO:0000313" key="9">
    <source>
        <dbReference type="Proteomes" id="UP000034406"/>
    </source>
</evidence>
<feature type="binding site" evidence="7">
    <location>
        <position position="36"/>
    </location>
    <ligand>
        <name>Zn(2+)</name>
        <dbReference type="ChEBI" id="CHEBI:29105"/>
    </ligand>
</feature>
<dbReference type="GO" id="GO:0003735">
    <property type="term" value="F:structural constituent of ribosome"/>
    <property type="evidence" value="ECO:0007669"/>
    <property type="project" value="InterPro"/>
</dbReference>
<gene>
    <name evidence="7" type="primary">rpmE</name>
    <name evidence="8" type="ORF">US90_C0025G0004</name>
</gene>
<evidence type="ECO:0000256" key="6">
    <source>
        <dbReference type="ARBA" id="ARBA00035687"/>
    </source>
</evidence>
<comment type="cofactor">
    <cofactor evidence="7">
        <name>Zn(2+)</name>
        <dbReference type="ChEBI" id="CHEBI:29105"/>
    </cofactor>
    <text evidence="7">Binds 1 zinc ion per subunit.</text>
</comment>
<keyword evidence="2 7" id="KW-0699">rRNA-binding</keyword>
<comment type="similarity">
    <text evidence="1 7">Belongs to the bacterial ribosomal protein bL31 family. Type A subfamily.</text>
</comment>
<dbReference type="Gene3D" id="4.10.830.30">
    <property type="entry name" value="Ribosomal protein L31"/>
    <property type="match status" value="1"/>
</dbReference>
<keyword evidence="7" id="KW-0862">Zinc</keyword>
<keyword evidence="4 7" id="KW-0689">Ribosomal protein</keyword>
<dbReference type="HAMAP" id="MF_00501">
    <property type="entry name" value="Ribosomal_bL31_1"/>
    <property type="match status" value="1"/>
</dbReference>
<comment type="subunit">
    <text evidence="7">Part of the 50S ribosomal subunit.</text>
</comment>
<dbReference type="InterPro" id="IPR042105">
    <property type="entry name" value="Ribosomal_bL31_sf"/>
</dbReference>
<dbReference type="GO" id="GO:0006412">
    <property type="term" value="P:translation"/>
    <property type="evidence" value="ECO:0007669"/>
    <property type="project" value="UniProtKB-UniRule"/>
</dbReference>
<evidence type="ECO:0000256" key="4">
    <source>
        <dbReference type="ARBA" id="ARBA00022980"/>
    </source>
</evidence>
<sequence>MKQGIHPQYNQVQVTCACGNKFTTGSTLDKIEVEVCSACHPFFTGQQKFVDTKGRIDKFMEKVEKGKVYKAAKAAKKSAKKTKKSK</sequence>
<feature type="binding site" evidence="7">
    <location>
        <position position="18"/>
    </location>
    <ligand>
        <name>Zn(2+)</name>
        <dbReference type="ChEBI" id="CHEBI:29105"/>
    </ligand>
</feature>
<evidence type="ECO:0000256" key="7">
    <source>
        <dbReference type="HAMAP-Rule" id="MF_00501"/>
    </source>
</evidence>
<comment type="function">
    <text evidence="7">Binds the 23S rRNA.</text>
</comment>
<feature type="binding site" evidence="7">
    <location>
        <position position="39"/>
    </location>
    <ligand>
        <name>Zn(2+)</name>
        <dbReference type="ChEBI" id="CHEBI:29105"/>
    </ligand>
</feature>
<dbReference type="InterPro" id="IPR002150">
    <property type="entry name" value="Ribosomal_bL31"/>
</dbReference>
<dbReference type="NCBIfam" id="NF000612">
    <property type="entry name" value="PRK00019.1"/>
    <property type="match status" value="1"/>
</dbReference>
<dbReference type="PROSITE" id="PS51257">
    <property type="entry name" value="PROKAR_LIPOPROTEIN"/>
    <property type="match status" value="1"/>
</dbReference>
<evidence type="ECO:0000256" key="3">
    <source>
        <dbReference type="ARBA" id="ARBA00022884"/>
    </source>
</evidence>
<keyword evidence="7" id="KW-0479">Metal-binding</keyword>
<keyword evidence="3 7" id="KW-0694">RNA-binding</keyword>
<dbReference type="PROSITE" id="PS01143">
    <property type="entry name" value="RIBOSOMAL_L31"/>
    <property type="match status" value="1"/>
</dbReference>
<keyword evidence="5 7" id="KW-0687">Ribonucleoprotein</keyword>
<dbReference type="Pfam" id="PF01197">
    <property type="entry name" value="Ribosomal_L31"/>
    <property type="match status" value="1"/>
</dbReference>
<dbReference type="PANTHER" id="PTHR33280">
    <property type="entry name" value="50S RIBOSOMAL PROTEIN L31, CHLOROPLASTIC"/>
    <property type="match status" value="1"/>
</dbReference>
<comment type="caution">
    <text evidence="8">The sequence shown here is derived from an EMBL/GenBank/DDBJ whole genome shotgun (WGS) entry which is preliminary data.</text>
</comment>
<dbReference type="PANTHER" id="PTHR33280:SF1">
    <property type="entry name" value="LARGE RIBOSOMAL SUBUNIT PROTEIN BL31C"/>
    <property type="match status" value="1"/>
</dbReference>
<organism evidence="8 9">
    <name type="scientific">Candidatus Shapirobacteria bacterium GW2011_GWE2_38_30</name>
    <dbReference type="NCBI Taxonomy" id="1618490"/>
    <lineage>
        <taxon>Bacteria</taxon>
        <taxon>Candidatus Shapironibacteriota</taxon>
    </lineage>
</organism>
<dbReference type="EMBL" id="LBUT01000025">
    <property type="protein sequence ID" value="KKQ68315.1"/>
    <property type="molecule type" value="Genomic_DNA"/>
</dbReference>
<protein>
    <recommendedName>
        <fullName evidence="6 7">Large ribosomal subunit protein bL31</fullName>
    </recommendedName>
</protein>
<dbReference type="GO" id="GO:0046872">
    <property type="term" value="F:metal ion binding"/>
    <property type="evidence" value="ECO:0007669"/>
    <property type="project" value="UniProtKB-KW"/>
</dbReference>
<dbReference type="PATRIC" id="fig|1618490.4.peg.838"/>
<evidence type="ECO:0000256" key="2">
    <source>
        <dbReference type="ARBA" id="ARBA00022730"/>
    </source>
</evidence>
<dbReference type="Proteomes" id="UP000034406">
    <property type="component" value="Unassembled WGS sequence"/>
</dbReference>
<evidence type="ECO:0000256" key="1">
    <source>
        <dbReference type="ARBA" id="ARBA00009296"/>
    </source>
</evidence>